<comment type="caution">
    <text evidence="2">The sequence shown here is derived from an EMBL/GenBank/DDBJ whole genome shotgun (WGS) entry which is preliminary data.</text>
</comment>
<evidence type="ECO:0000313" key="2">
    <source>
        <dbReference type="EMBL" id="MEJ8823546.1"/>
    </source>
</evidence>
<proteinExistence type="predicted"/>
<feature type="transmembrane region" description="Helical" evidence="1">
    <location>
        <begin position="29"/>
        <end position="48"/>
    </location>
</feature>
<dbReference type="EMBL" id="JBBKZV010000008">
    <property type="protein sequence ID" value="MEJ8823546.1"/>
    <property type="molecule type" value="Genomic_DNA"/>
</dbReference>
<feature type="transmembrane region" description="Helical" evidence="1">
    <location>
        <begin position="88"/>
        <end position="114"/>
    </location>
</feature>
<sequence length="185" mass="19573">MRQLLLLRGTFNVLFAGYLLIAPKDTMLGGYYGVIDGALALLLAVALFQSVRGRWLFFIVLLDGIVRLAFGGMLLLNPNITTNLLTGAFFATAVITVFIALGITGVLYGVVHSFKEQGHSGSPQSLVWPAVVASVSTALFGVGLILGPSGSVERRFVVVAYGLVFGLTLLFAGIRLRSSAALPEA</sequence>
<evidence type="ECO:0000313" key="3">
    <source>
        <dbReference type="Proteomes" id="UP001363010"/>
    </source>
</evidence>
<keyword evidence="1" id="KW-0812">Transmembrane</keyword>
<feature type="transmembrane region" description="Helical" evidence="1">
    <location>
        <begin position="158"/>
        <end position="176"/>
    </location>
</feature>
<protein>
    <submittedName>
        <fullName evidence="2">Uncharacterized protein</fullName>
    </submittedName>
</protein>
<feature type="transmembrane region" description="Helical" evidence="1">
    <location>
        <begin position="126"/>
        <end position="146"/>
    </location>
</feature>
<keyword evidence="1" id="KW-0472">Membrane</keyword>
<organism evidence="2 3">
    <name type="scientific">Variovorax humicola</name>
    <dbReference type="NCBI Taxonomy" id="1769758"/>
    <lineage>
        <taxon>Bacteria</taxon>
        <taxon>Pseudomonadati</taxon>
        <taxon>Pseudomonadota</taxon>
        <taxon>Betaproteobacteria</taxon>
        <taxon>Burkholderiales</taxon>
        <taxon>Comamonadaceae</taxon>
        <taxon>Variovorax</taxon>
    </lineage>
</organism>
<feature type="transmembrane region" description="Helical" evidence="1">
    <location>
        <begin position="5"/>
        <end position="23"/>
    </location>
</feature>
<accession>A0ABU8W0G5</accession>
<dbReference type="RefSeq" id="WP_340364575.1">
    <property type="nucleotide sequence ID" value="NZ_JBBKZV010000008.1"/>
</dbReference>
<feature type="transmembrane region" description="Helical" evidence="1">
    <location>
        <begin position="55"/>
        <end position="76"/>
    </location>
</feature>
<name>A0ABU8W0G5_9BURK</name>
<evidence type="ECO:0000256" key="1">
    <source>
        <dbReference type="SAM" id="Phobius"/>
    </source>
</evidence>
<dbReference type="Proteomes" id="UP001363010">
    <property type="component" value="Unassembled WGS sequence"/>
</dbReference>
<keyword evidence="1" id="KW-1133">Transmembrane helix</keyword>
<keyword evidence="3" id="KW-1185">Reference proteome</keyword>
<reference evidence="2 3" key="1">
    <citation type="submission" date="2024-03" db="EMBL/GenBank/DDBJ databases">
        <title>Novel species of the genus Variovorax.</title>
        <authorList>
            <person name="Liu Q."/>
            <person name="Xin Y.-H."/>
        </authorList>
    </citation>
    <scope>NUCLEOTIDE SEQUENCE [LARGE SCALE GENOMIC DNA]</scope>
    <source>
        <strain evidence="2 3">KACC 18501</strain>
    </source>
</reference>
<gene>
    <name evidence="2" type="ORF">WKW80_16120</name>
</gene>